<feature type="domain" description="MOSC" evidence="1">
    <location>
        <begin position="30"/>
        <end position="185"/>
    </location>
</feature>
<dbReference type="PROSITE" id="PS51340">
    <property type="entry name" value="MOSC"/>
    <property type="match status" value="1"/>
</dbReference>
<dbReference type="Proteomes" id="UP001255416">
    <property type="component" value="Unassembled WGS sequence"/>
</dbReference>
<name>A0ABU3V8G2_9RHOB</name>
<accession>A0ABU3V8G2</accession>
<dbReference type="InterPro" id="IPR011037">
    <property type="entry name" value="Pyrv_Knase-like_insert_dom_sf"/>
</dbReference>
<protein>
    <submittedName>
        <fullName evidence="2">Sulfurase</fullName>
    </submittedName>
</protein>
<dbReference type="SUPFAM" id="SSF50800">
    <property type="entry name" value="PK beta-barrel domain-like"/>
    <property type="match status" value="1"/>
</dbReference>
<organism evidence="2 3">
    <name type="scientific">Sedimentitalea todarodis</name>
    <dbReference type="NCBI Taxonomy" id="1631240"/>
    <lineage>
        <taxon>Bacteria</taxon>
        <taxon>Pseudomonadati</taxon>
        <taxon>Pseudomonadota</taxon>
        <taxon>Alphaproteobacteria</taxon>
        <taxon>Rhodobacterales</taxon>
        <taxon>Paracoccaceae</taxon>
        <taxon>Sedimentitalea</taxon>
    </lineage>
</organism>
<evidence type="ECO:0000313" key="2">
    <source>
        <dbReference type="EMBL" id="MDU9002457.1"/>
    </source>
</evidence>
<evidence type="ECO:0000259" key="1">
    <source>
        <dbReference type="PROSITE" id="PS51340"/>
    </source>
</evidence>
<dbReference type="RefSeq" id="WP_316772291.1">
    <property type="nucleotide sequence ID" value="NZ_JASMWN010000001.1"/>
</dbReference>
<dbReference type="Pfam" id="PF03473">
    <property type="entry name" value="MOSC"/>
    <property type="match status" value="1"/>
</dbReference>
<dbReference type="PANTHER" id="PTHR36930">
    <property type="entry name" value="METAL-SULFUR CLUSTER BIOSYNTHESIS PROTEINS YUAD-RELATED"/>
    <property type="match status" value="1"/>
</dbReference>
<keyword evidence="3" id="KW-1185">Reference proteome</keyword>
<dbReference type="EMBL" id="JASMWN010000001">
    <property type="protein sequence ID" value="MDU9002457.1"/>
    <property type="molecule type" value="Genomic_DNA"/>
</dbReference>
<proteinExistence type="predicted"/>
<dbReference type="InterPro" id="IPR005302">
    <property type="entry name" value="MoCF_Sase_C"/>
</dbReference>
<dbReference type="PANTHER" id="PTHR36930:SF1">
    <property type="entry name" value="MOSC DOMAIN-CONTAINING PROTEIN"/>
    <property type="match status" value="1"/>
</dbReference>
<evidence type="ECO:0000313" key="3">
    <source>
        <dbReference type="Proteomes" id="UP001255416"/>
    </source>
</evidence>
<gene>
    <name evidence="2" type="ORF">QO231_01175</name>
</gene>
<reference evidence="3" key="1">
    <citation type="submission" date="2023-05" db="EMBL/GenBank/DDBJ databases">
        <title>Sedimentitalea sp. nov. JM2-8.</title>
        <authorList>
            <person name="Huang J."/>
        </authorList>
    </citation>
    <scope>NUCLEOTIDE SEQUENCE [LARGE SCALE GENOMIC DNA]</scope>
    <source>
        <strain evidence="3">KHS03</strain>
    </source>
</reference>
<comment type="caution">
    <text evidence="2">The sequence shown here is derived from an EMBL/GenBank/DDBJ whole genome shotgun (WGS) entry which is preliminary data.</text>
</comment>
<dbReference type="Gene3D" id="2.40.33.20">
    <property type="entry name" value="PK beta-barrel domain-like"/>
    <property type="match status" value="1"/>
</dbReference>
<dbReference type="InterPro" id="IPR052716">
    <property type="entry name" value="MOSC_domain"/>
</dbReference>
<sequence length="194" mass="21441">MTTMTLTAHEAEVTWLGMVPAGIAEDRIYAQPRDRLEFDMGGARGEHHYGETRASCVRVTMLYAKGTEIRNVRQLSILAQEDLDVIALEMGLEALDPAWLGASVVVRGIPDFSHVPPSSRLQGPSDLTLTIDMENLPCIWPAKEIERDHPGYGKAFKAAADGRRGVTAWVEHPGQLSIGDRLRLFVPTQKPWSP</sequence>